<comment type="caution">
    <text evidence="2">The sequence shown here is derived from an EMBL/GenBank/DDBJ whole genome shotgun (WGS) entry which is preliminary data.</text>
</comment>
<dbReference type="InterPro" id="IPR016181">
    <property type="entry name" value="Acyl_CoA_acyltransferase"/>
</dbReference>
<protein>
    <recommendedName>
        <fullName evidence="4">N-acetyltransferase domain-containing protein</fullName>
    </recommendedName>
</protein>
<evidence type="ECO:0000256" key="1">
    <source>
        <dbReference type="SAM" id="MobiDB-lite"/>
    </source>
</evidence>
<proteinExistence type="predicted"/>
<dbReference type="Proteomes" id="UP000469558">
    <property type="component" value="Unassembled WGS sequence"/>
</dbReference>
<dbReference type="AlphaFoldDB" id="A0A8T9C7D1"/>
<gene>
    <name evidence="2" type="ORF">LSUE1_G001883</name>
</gene>
<evidence type="ECO:0008006" key="4">
    <source>
        <dbReference type="Google" id="ProtNLM"/>
    </source>
</evidence>
<name>A0A8T9C7D1_9HELO</name>
<dbReference type="Gene3D" id="3.40.630.30">
    <property type="match status" value="1"/>
</dbReference>
<accession>A0A8T9C7D1</accession>
<feature type="region of interest" description="Disordered" evidence="1">
    <location>
        <begin position="173"/>
        <end position="192"/>
    </location>
</feature>
<dbReference type="SUPFAM" id="SSF55729">
    <property type="entry name" value="Acyl-CoA N-acyltransferases (Nat)"/>
    <property type="match status" value="1"/>
</dbReference>
<organism evidence="2 3">
    <name type="scientific">Lachnellula suecica</name>
    <dbReference type="NCBI Taxonomy" id="602035"/>
    <lineage>
        <taxon>Eukaryota</taxon>
        <taxon>Fungi</taxon>
        <taxon>Dikarya</taxon>
        <taxon>Ascomycota</taxon>
        <taxon>Pezizomycotina</taxon>
        <taxon>Leotiomycetes</taxon>
        <taxon>Helotiales</taxon>
        <taxon>Lachnaceae</taxon>
        <taxon>Lachnellula</taxon>
    </lineage>
</organism>
<feature type="compositionally biased region" description="Acidic residues" evidence="1">
    <location>
        <begin position="12"/>
        <end position="25"/>
    </location>
</feature>
<sequence>MATRRRQSSSSQEDEDEMDMDEDQELPLSVAGPSTASGNHGALATILRDATDWLPQVRSLKETDVIILLTPVVTPISTDPTDIRNGITSTHLAFIKRGHVIILCFALRPGQQIQLEFADIALAVSDNKPCIIVICCTPTDSTQVIPFPTVIQTAGYAPPALEYTAALIFGELQPSPQPDPSPEPQNTDPQQPRLWPVEQWNEVRDVSSVLELWNENINGRFILDQATLASLLRRPGYAKHYVVRDTRSGVILGICATYLAYVDKEGEKLIASLAALLVRATHRHLGIGLSLHSHAISQLKRTRGVIRLQFGSTFPRILYGPPSDVQFNEGWFRRRGWQMDKDTPGQGQIVSDLILDFKDWNYDEPSSAQLSYRLCAQEDMMKVLELVERSSARQGKMGWFDQYSSLMNGPNVKDIVLGLENGTIVATALTYTPSCGSPIPSNLPWAARIGQDIGGATCICLPAENDAVMVGLLDACVKNLQTQGMRKMFLDGVASGLDPLKKLGRFWKLQCSQLLTMTGFEEWAKYRDVWKDA</sequence>
<dbReference type="OrthoDB" id="47059at2759"/>
<reference evidence="2 3" key="1">
    <citation type="submission" date="2018-05" db="EMBL/GenBank/DDBJ databases">
        <title>Genome sequencing and assembly of the regulated plant pathogen Lachnellula willkommii and related sister species for the development of diagnostic species identification markers.</title>
        <authorList>
            <person name="Giroux E."/>
            <person name="Bilodeau G."/>
        </authorList>
    </citation>
    <scope>NUCLEOTIDE SEQUENCE [LARGE SCALE GENOMIC DNA]</scope>
    <source>
        <strain evidence="2 3">CBS 268.59</strain>
    </source>
</reference>
<evidence type="ECO:0000313" key="3">
    <source>
        <dbReference type="Proteomes" id="UP000469558"/>
    </source>
</evidence>
<evidence type="ECO:0000313" key="2">
    <source>
        <dbReference type="EMBL" id="TVY81541.1"/>
    </source>
</evidence>
<dbReference type="EMBL" id="QGMK01000462">
    <property type="protein sequence ID" value="TVY81541.1"/>
    <property type="molecule type" value="Genomic_DNA"/>
</dbReference>
<keyword evidence="3" id="KW-1185">Reference proteome</keyword>
<feature type="region of interest" description="Disordered" evidence="1">
    <location>
        <begin position="1"/>
        <end position="38"/>
    </location>
</feature>